<dbReference type="GeneTree" id="ENSGT01010000229796"/>
<organism evidence="1 2">
    <name type="scientific">Oncorhynchus kisutch</name>
    <name type="common">Coho salmon</name>
    <name type="synonym">Salmo kisutch</name>
    <dbReference type="NCBI Taxonomy" id="8019"/>
    <lineage>
        <taxon>Eukaryota</taxon>
        <taxon>Metazoa</taxon>
        <taxon>Chordata</taxon>
        <taxon>Craniata</taxon>
        <taxon>Vertebrata</taxon>
        <taxon>Euteleostomi</taxon>
        <taxon>Actinopterygii</taxon>
        <taxon>Neopterygii</taxon>
        <taxon>Teleostei</taxon>
        <taxon>Protacanthopterygii</taxon>
        <taxon>Salmoniformes</taxon>
        <taxon>Salmonidae</taxon>
        <taxon>Salmoninae</taxon>
        <taxon>Oncorhynchus</taxon>
    </lineage>
</organism>
<proteinExistence type="predicted"/>
<evidence type="ECO:0000313" key="1">
    <source>
        <dbReference type="Ensembl" id="ENSOKIP00005010851.1"/>
    </source>
</evidence>
<dbReference type="Proteomes" id="UP000694557">
    <property type="component" value="Unassembled WGS sequence"/>
</dbReference>
<reference evidence="1" key="2">
    <citation type="submission" date="2025-09" db="UniProtKB">
        <authorList>
            <consortium name="Ensembl"/>
        </authorList>
    </citation>
    <scope>IDENTIFICATION</scope>
</reference>
<dbReference type="AlphaFoldDB" id="A0A8C7D8R7"/>
<reference evidence="1" key="1">
    <citation type="submission" date="2025-08" db="UniProtKB">
        <authorList>
            <consortium name="Ensembl"/>
        </authorList>
    </citation>
    <scope>IDENTIFICATION</scope>
</reference>
<evidence type="ECO:0000313" key="2">
    <source>
        <dbReference type="Proteomes" id="UP000694557"/>
    </source>
</evidence>
<name>A0A8C7D8R7_ONCKI</name>
<keyword evidence="2" id="KW-1185">Reference proteome</keyword>
<accession>A0A8C7D8R7</accession>
<protein>
    <submittedName>
        <fullName evidence="1">Uncharacterized protein</fullName>
    </submittedName>
</protein>
<dbReference type="Ensembl" id="ENSOKIT00005011549.1">
    <property type="protein sequence ID" value="ENSOKIP00005010851.1"/>
    <property type="gene ID" value="ENSOKIG00005004890.1"/>
</dbReference>
<sequence length="107" mass="12328">MADEIAKAQAGDNKEIPAKILFEDDLFIHNKCKKKYYVFPKISNCKSLWIKVTMRKFTPPSPSLSIHTLLSLHTLPKSPKYQVTLLSYYLNCRLSLPPLNDCPQLIY</sequence>